<name>A0A7M5TXY9_9CNID</name>
<keyword evidence="3" id="KW-1185">Reference proteome</keyword>
<dbReference type="OrthoDB" id="5972631at2759"/>
<dbReference type="SUPFAM" id="SSF53098">
    <property type="entry name" value="Ribonuclease H-like"/>
    <property type="match status" value="1"/>
</dbReference>
<protein>
    <recommendedName>
        <fullName evidence="1">Integrase core domain-containing protein</fullName>
    </recommendedName>
</protein>
<dbReference type="InterPro" id="IPR012337">
    <property type="entry name" value="RNaseH-like_sf"/>
</dbReference>
<feature type="domain" description="Integrase core" evidence="1">
    <location>
        <begin position="123"/>
        <end position="304"/>
    </location>
</feature>
<dbReference type="PANTHER" id="PTHR46791:SF13">
    <property type="entry name" value="CLR5 DOMAIN-CONTAINING PROTEIN"/>
    <property type="match status" value="1"/>
</dbReference>
<accession>A0A7M5TXY9</accession>
<dbReference type="Proteomes" id="UP000594262">
    <property type="component" value="Unplaced"/>
</dbReference>
<dbReference type="AlphaFoldDB" id="A0A7M5TXY9"/>
<dbReference type="PANTHER" id="PTHR46791">
    <property type="entry name" value="EXPRESSED PROTEIN"/>
    <property type="match status" value="1"/>
</dbReference>
<organism evidence="2 3">
    <name type="scientific">Clytia hemisphaerica</name>
    <dbReference type="NCBI Taxonomy" id="252671"/>
    <lineage>
        <taxon>Eukaryota</taxon>
        <taxon>Metazoa</taxon>
        <taxon>Cnidaria</taxon>
        <taxon>Hydrozoa</taxon>
        <taxon>Hydroidolina</taxon>
        <taxon>Leptothecata</taxon>
        <taxon>Obeliida</taxon>
        <taxon>Clytiidae</taxon>
        <taxon>Clytia</taxon>
    </lineage>
</organism>
<sequence length="387" mass="45647">MDTLKDVIKQYFDDGFTYLEIVEMLRIRNGMTTTLPKLKYFFRKNGWKKRALAAVRNAEETVRQAVRDQLNGSSQGLGYRRIHRILTNNGIVCRREDVRKFILEFDREGVDLRRKRRLHRRKYVTRGPNYVWHVDGHDKLKPFGFSIHGCIDGYSRKIIWLEVGRTNKVPEVIGKYYLDAVSSYGCPRYLKVDDGTEHALIEPFHISIRNLDTDEETALNSFSIITSPQNQRIEAYWSILKRDKIGWWKRFFEDLTDLDLYAHDPVIVECIRFCFMALIRKDLESIKNDWNVHIISKSKNRGPRGRPDTMYYLPHLFESQSYSIDVEQEELQDLYVASEFNIPDVSEEFKEFARITMTSNGYQSMPNNVSDALDLYIFLLQQIENHS</sequence>
<reference evidence="2" key="1">
    <citation type="submission" date="2021-01" db="UniProtKB">
        <authorList>
            <consortium name="EnsemblMetazoa"/>
        </authorList>
    </citation>
    <scope>IDENTIFICATION</scope>
</reference>
<evidence type="ECO:0000313" key="2">
    <source>
        <dbReference type="EnsemblMetazoa" id="CLYHEMP003533.1"/>
    </source>
</evidence>
<evidence type="ECO:0000313" key="3">
    <source>
        <dbReference type="Proteomes" id="UP000594262"/>
    </source>
</evidence>
<dbReference type="InterPro" id="IPR058913">
    <property type="entry name" value="Integrase_dom_put"/>
</dbReference>
<dbReference type="EnsemblMetazoa" id="CLYHEMT003533.1">
    <property type="protein sequence ID" value="CLYHEMP003533.1"/>
    <property type="gene ID" value="CLYHEMG003533"/>
</dbReference>
<evidence type="ECO:0000259" key="1">
    <source>
        <dbReference type="Pfam" id="PF24764"/>
    </source>
</evidence>
<proteinExistence type="predicted"/>
<dbReference type="Pfam" id="PF24764">
    <property type="entry name" value="rva_4"/>
    <property type="match status" value="1"/>
</dbReference>